<dbReference type="OrthoDB" id="4467154at2"/>
<sequence>MQKPFREWVMTGALSKKCGATRADYINALALVPAVAIGFFLLHFTINSGSTALDIAAGCLGGTVTGFLYLYLAYRVDSRKKQDPTPAPILGARPTRL</sequence>
<keyword evidence="1" id="KW-0472">Membrane</keyword>
<dbReference type="RefSeq" id="WP_048317624.1">
    <property type="nucleotide sequence ID" value="NZ_CP015220.1"/>
</dbReference>
<keyword evidence="1" id="KW-1133">Transmembrane helix</keyword>
<dbReference type="PATRIC" id="fig|1653479.3.peg.2195"/>
<evidence type="ECO:0000256" key="1">
    <source>
        <dbReference type="SAM" id="Phobius"/>
    </source>
</evidence>
<evidence type="ECO:0000313" key="3">
    <source>
        <dbReference type="Proteomes" id="UP000076038"/>
    </source>
</evidence>
<dbReference type="KEGG" id="rhs:A3Q41_02168"/>
<dbReference type="EMBL" id="CP015220">
    <property type="protein sequence ID" value="AMY23470.1"/>
    <property type="molecule type" value="Genomic_DNA"/>
</dbReference>
<keyword evidence="1" id="KW-0812">Transmembrane</keyword>
<reference evidence="3" key="2">
    <citation type="submission" date="2016-04" db="EMBL/GenBank/DDBJ databases">
        <title>Complete Genome and Plasmid Sequences for Rhodococcus fascians D188 and Draft Sequences for Rhodococcus spp. Isolates PBTS 1 and PBTS 2.</title>
        <authorList>
            <person name="Stamer R."/>
            <person name="Vereecke D."/>
            <person name="Zhang Y."/>
            <person name="Schilkey F."/>
            <person name="Devitt N."/>
            <person name="Randall J."/>
        </authorList>
    </citation>
    <scope>NUCLEOTIDE SEQUENCE [LARGE SCALE GENOMIC DNA]</scope>
    <source>
        <strain evidence="3">PBTS2</strain>
    </source>
</reference>
<keyword evidence="3" id="KW-1185">Reference proteome</keyword>
<protein>
    <submittedName>
        <fullName evidence="2">Uncharacterized protein</fullName>
    </submittedName>
</protein>
<dbReference type="AlphaFoldDB" id="A0A143QK91"/>
<feature type="transmembrane region" description="Helical" evidence="1">
    <location>
        <begin position="52"/>
        <end position="72"/>
    </location>
</feature>
<feature type="transmembrane region" description="Helical" evidence="1">
    <location>
        <begin position="25"/>
        <end position="46"/>
    </location>
</feature>
<organism evidence="2 3">
    <name type="scientific">Rhodococcoides fascians</name>
    <name type="common">Rhodococcus fascians</name>
    <dbReference type="NCBI Taxonomy" id="1828"/>
    <lineage>
        <taxon>Bacteria</taxon>
        <taxon>Bacillati</taxon>
        <taxon>Actinomycetota</taxon>
        <taxon>Actinomycetes</taxon>
        <taxon>Mycobacteriales</taxon>
        <taxon>Nocardiaceae</taxon>
        <taxon>Rhodococcoides</taxon>
    </lineage>
</organism>
<name>A0A143QK91_RHOFA</name>
<dbReference type="Proteomes" id="UP000076038">
    <property type="component" value="Chromosome"/>
</dbReference>
<proteinExistence type="predicted"/>
<reference evidence="2 3" key="1">
    <citation type="journal article" date="2016" name="Genome Announc.">
        <title>Complete Genome and Plasmid Sequences for Rhodococcus fascians D188 and Draft Sequences for Rhodococcus Isolates PBTS 1 and PBTS 2.</title>
        <authorList>
            <person name="Stamler R.A."/>
            <person name="Vereecke D."/>
            <person name="Zhang Y."/>
            <person name="Schilkey F."/>
            <person name="Devitt N."/>
            <person name="Randall J.J."/>
        </authorList>
    </citation>
    <scope>NUCLEOTIDE SEQUENCE [LARGE SCALE GENOMIC DNA]</scope>
    <source>
        <strain evidence="2 3">PBTS2</strain>
    </source>
</reference>
<gene>
    <name evidence="2" type="ORF">A3Q41_02168</name>
</gene>
<evidence type="ECO:0000313" key="2">
    <source>
        <dbReference type="EMBL" id="AMY23470.1"/>
    </source>
</evidence>
<accession>A0A143QK91</accession>